<dbReference type="EMBL" id="CM047945">
    <property type="protein sequence ID" value="KAI9898610.1"/>
    <property type="molecule type" value="Genomic_DNA"/>
</dbReference>
<protein>
    <submittedName>
        <fullName evidence="1">Uncharacterized protein</fullName>
    </submittedName>
</protein>
<accession>A0ACC0UWS7</accession>
<sequence>MCERHQHHHDHHGHAHGHGHGHGHGDIAKHNQDHFNNVADTIWKEDWVKDLCRHITDQLRGNTEWIGIREGQAGDAGGAPRLLDYACGHGVVSRALAPHFSTVRGIDISAGMVSQYHAEAAKAGHPAEKMRAVVGDITAADPTGRNDAELDGPEWHGFGLAVISMALHHVADPAAAVQKLAERLAPGGTLLVLDFAAAGEKMEDEEDGDGDAGKESAGAESHGMPAPEAVEATISKHGFTRADMRAYFGAAGLMGGFAWKWFDGEAPFPEKYGGPRRLVMVKGSKALA</sequence>
<evidence type="ECO:0000313" key="2">
    <source>
        <dbReference type="Proteomes" id="UP001163324"/>
    </source>
</evidence>
<evidence type="ECO:0000313" key="1">
    <source>
        <dbReference type="EMBL" id="KAI9898610.1"/>
    </source>
</evidence>
<keyword evidence="2" id="KW-1185">Reference proteome</keyword>
<name>A0ACC0UWS7_9HYPO</name>
<reference evidence="1" key="1">
    <citation type="submission" date="2022-10" db="EMBL/GenBank/DDBJ databases">
        <title>Complete Genome of Trichothecium roseum strain YXFP-22015, a Plant Pathogen Isolated from Citrus.</title>
        <authorList>
            <person name="Wang Y."/>
            <person name="Zhu L."/>
        </authorList>
    </citation>
    <scope>NUCLEOTIDE SEQUENCE</scope>
    <source>
        <strain evidence="1">YXFP-22015</strain>
    </source>
</reference>
<comment type="caution">
    <text evidence="1">The sequence shown here is derived from an EMBL/GenBank/DDBJ whole genome shotgun (WGS) entry which is preliminary data.</text>
</comment>
<dbReference type="Proteomes" id="UP001163324">
    <property type="component" value="Chromosome 6"/>
</dbReference>
<proteinExistence type="predicted"/>
<organism evidence="1 2">
    <name type="scientific">Trichothecium roseum</name>
    <dbReference type="NCBI Taxonomy" id="47278"/>
    <lineage>
        <taxon>Eukaryota</taxon>
        <taxon>Fungi</taxon>
        <taxon>Dikarya</taxon>
        <taxon>Ascomycota</taxon>
        <taxon>Pezizomycotina</taxon>
        <taxon>Sordariomycetes</taxon>
        <taxon>Hypocreomycetidae</taxon>
        <taxon>Hypocreales</taxon>
        <taxon>Hypocreales incertae sedis</taxon>
        <taxon>Trichothecium</taxon>
    </lineage>
</organism>
<gene>
    <name evidence="1" type="ORF">N3K66_006970</name>
</gene>